<evidence type="ECO:0000313" key="2">
    <source>
        <dbReference type="EMBL" id="KSU20048.1"/>
    </source>
</evidence>
<dbReference type="Proteomes" id="UP000053612">
    <property type="component" value="Unassembled WGS sequence"/>
</dbReference>
<name>A0A0V8E2M0_LACLL</name>
<dbReference type="PATRIC" id="fig|1360.109.peg.2419"/>
<evidence type="ECO:0000259" key="1">
    <source>
        <dbReference type="Pfam" id="PF12728"/>
    </source>
</evidence>
<dbReference type="AlphaFoldDB" id="A0A0V8E2M0"/>
<dbReference type="InterPro" id="IPR041657">
    <property type="entry name" value="HTH_17"/>
</dbReference>
<reference evidence="3" key="1">
    <citation type="submission" date="2015-10" db="EMBL/GenBank/DDBJ databases">
        <title>Draft Genome Sequences of 11 Lactococcus lactis subspecies cremoris strains.</title>
        <authorList>
            <person name="Wels M."/>
            <person name="Backus L."/>
            <person name="Boekhorst J."/>
            <person name="Dijkstra A."/>
            <person name="Beerthuizen M."/>
            <person name="Kelly W."/>
            <person name="Siezen R."/>
            <person name="Bachmann H."/>
            <person name="Van Hijum S."/>
        </authorList>
    </citation>
    <scope>NUCLEOTIDE SEQUENCE [LARGE SCALE GENOMIC DNA]</scope>
    <source>
        <strain evidence="3">LMG9449</strain>
    </source>
</reference>
<dbReference type="RefSeq" id="WP_058224673.1">
    <property type="nucleotide sequence ID" value="NZ_LKLS01000077.1"/>
</dbReference>
<protein>
    <recommendedName>
        <fullName evidence="1">Helix-turn-helix domain-containing protein</fullName>
    </recommendedName>
</protein>
<sequence length="81" mass="9761">MEYQPNDFLTTDEIAKYYGISKPTVYNRKNDMRLISRFQPAIKFGGRRIRFKELEEFFAYFGTPECRNELNRIKALNRSKK</sequence>
<gene>
    <name evidence="2" type="ORF">LMG9449_0656</name>
</gene>
<organism evidence="2 3">
    <name type="scientific">Lactococcus lactis subsp. lactis</name>
    <name type="common">Streptococcus lactis</name>
    <dbReference type="NCBI Taxonomy" id="1360"/>
    <lineage>
        <taxon>Bacteria</taxon>
        <taxon>Bacillati</taxon>
        <taxon>Bacillota</taxon>
        <taxon>Bacilli</taxon>
        <taxon>Lactobacillales</taxon>
        <taxon>Streptococcaceae</taxon>
        <taxon>Lactococcus</taxon>
    </lineage>
</organism>
<dbReference type="EMBL" id="LKLS01000077">
    <property type="protein sequence ID" value="KSU20048.1"/>
    <property type="molecule type" value="Genomic_DNA"/>
</dbReference>
<dbReference type="Pfam" id="PF12728">
    <property type="entry name" value="HTH_17"/>
    <property type="match status" value="1"/>
</dbReference>
<evidence type="ECO:0000313" key="3">
    <source>
        <dbReference type="Proteomes" id="UP000053612"/>
    </source>
</evidence>
<comment type="caution">
    <text evidence="2">The sequence shown here is derived from an EMBL/GenBank/DDBJ whole genome shotgun (WGS) entry which is preliminary data.</text>
</comment>
<accession>A0A0V8E2M0</accession>
<proteinExistence type="predicted"/>
<feature type="domain" description="Helix-turn-helix" evidence="1">
    <location>
        <begin position="8"/>
        <end position="58"/>
    </location>
</feature>